<feature type="region of interest" description="Disordered" evidence="1">
    <location>
        <begin position="96"/>
        <end position="118"/>
    </location>
</feature>
<evidence type="ECO:0000313" key="2">
    <source>
        <dbReference type="EMBL" id="TNC51927.1"/>
    </source>
</evidence>
<dbReference type="AlphaFoldDB" id="A0A5C4N3C5"/>
<reference evidence="2 3" key="1">
    <citation type="submission" date="2019-06" db="EMBL/GenBank/DDBJ databases">
        <title>YIM 131921 draft genome.</title>
        <authorList>
            <person name="Jiang L."/>
        </authorList>
    </citation>
    <scope>NUCLEOTIDE SEQUENCE [LARGE SCALE GENOMIC DNA]</scope>
    <source>
        <strain evidence="2 3">YIM 131921</strain>
    </source>
</reference>
<name>A0A5C4N3C5_9RHOB</name>
<organism evidence="2 3">
    <name type="scientific">Rubellimicrobium rubrum</name>
    <dbReference type="NCBI Taxonomy" id="2585369"/>
    <lineage>
        <taxon>Bacteria</taxon>
        <taxon>Pseudomonadati</taxon>
        <taxon>Pseudomonadota</taxon>
        <taxon>Alphaproteobacteria</taxon>
        <taxon>Rhodobacterales</taxon>
        <taxon>Roseobacteraceae</taxon>
        <taxon>Rubellimicrobium</taxon>
    </lineage>
</organism>
<sequence length="118" mass="11922">MRRLLPALALAACTEYPALDARVTPAERTAPPPALVPLAGLLAAGDQQPLALDAGDDLSARASDLAARTGAAPPPVTAPDATLDAVRLADLAARAEGLRTGGLTPEQRDRLSSGPSLP</sequence>
<dbReference type="Proteomes" id="UP000305887">
    <property type="component" value="Unassembled WGS sequence"/>
</dbReference>
<protein>
    <submittedName>
        <fullName evidence="2">Uncharacterized protein</fullName>
    </submittedName>
</protein>
<evidence type="ECO:0000313" key="3">
    <source>
        <dbReference type="Proteomes" id="UP000305887"/>
    </source>
</evidence>
<gene>
    <name evidence="2" type="ORF">FHG66_03715</name>
</gene>
<dbReference type="EMBL" id="VDFU01000003">
    <property type="protein sequence ID" value="TNC51927.1"/>
    <property type="molecule type" value="Genomic_DNA"/>
</dbReference>
<accession>A0A5C4N3C5</accession>
<dbReference type="RefSeq" id="WP_139075349.1">
    <property type="nucleotide sequence ID" value="NZ_VDFU01000003.1"/>
</dbReference>
<evidence type="ECO:0000256" key="1">
    <source>
        <dbReference type="SAM" id="MobiDB-lite"/>
    </source>
</evidence>
<comment type="caution">
    <text evidence="2">The sequence shown here is derived from an EMBL/GenBank/DDBJ whole genome shotgun (WGS) entry which is preliminary data.</text>
</comment>
<proteinExistence type="predicted"/>
<keyword evidence="3" id="KW-1185">Reference proteome</keyword>